<gene>
    <name evidence="1" type="ORF">G5B42_05385</name>
</gene>
<dbReference type="FunFam" id="3.40.50.1000:FF:000022">
    <property type="entry name" value="Phosphoglycolate phosphatase"/>
    <property type="match status" value="1"/>
</dbReference>
<dbReference type="Pfam" id="PF13419">
    <property type="entry name" value="HAD_2"/>
    <property type="match status" value="1"/>
</dbReference>
<evidence type="ECO:0000313" key="2">
    <source>
        <dbReference type="Proteomes" id="UP000657177"/>
    </source>
</evidence>
<dbReference type="SFLD" id="SFLDG01129">
    <property type="entry name" value="C1.5:_HAD__Beta-PGM__Phosphata"/>
    <property type="match status" value="1"/>
</dbReference>
<reference evidence="1" key="1">
    <citation type="submission" date="2020-06" db="EMBL/GenBank/DDBJ databases">
        <title>Novel chitinolytic bacterium.</title>
        <authorList>
            <person name="Ungkulpasvich U."/>
            <person name="Kosugi A."/>
            <person name="Uke A."/>
        </authorList>
    </citation>
    <scope>NUCLEOTIDE SEQUENCE</scope>
    <source>
        <strain evidence="1">UUS1-1</strain>
    </source>
</reference>
<dbReference type="InterPro" id="IPR036412">
    <property type="entry name" value="HAD-like_sf"/>
</dbReference>
<dbReference type="SFLD" id="SFLDS00003">
    <property type="entry name" value="Haloacid_Dehalogenase"/>
    <property type="match status" value="1"/>
</dbReference>
<dbReference type="PANTHER" id="PTHR43434:SF20">
    <property type="entry name" value="5'-NUCLEOTIDASE"/>
    <property type="match status" value="1"/>
</dbReference>
<evidence type="ECO:0000313" key="1">
    <source>
        <dbReference type="EMBL" id="MBA2132976.1"/>
    </source>
</evidence>
<accession>A0A8J6LIS8</accession>
<dbReference type="SUPFAM" id="SSF56784">
    <property type="entry name" value="HAD-like"/>
    <property type="match status" value="1"/>
</dbReference>
<keyword evidence="1" id="KW-0378">Hydrolase</keyword>
<dbReference type="PANTHER" id="PTHR43434">
    <property type="entry name" value="PHOSPHOGLYCOLATE PHOSPHATASE"/>
    <property type="match status" value="1"/>
</dbReference>
<sequence length="215" mass="23973">MSYQYILFDLDGTLTDPGVGIINSVRYALRKFGLDGDPEFLRRFVGPPLMDSFMKYYGFDEEKAREAVAYYREYYGPRGIFENRLYPGIPELLRALVDRGKQLALATSKPTVFARQVLAHFQIDRYFADDLIIGSYLDGQRTKKAEVIATVLALLPPEKEKAVMVGDRQFDVEGAKANGIAAIAVTYGYGEPAELEAAGPTHIAHTVPELLALLE</sequence>
<comment type="caution">
    <text evidence="1">The sequence shown here is derived from an EMBL/GenBank/DDBJ whole genome shotgun (WGS) entry which is preliminary data.</text>
</comment>
<dbReference type="InterPro" id="IPR050155">
    <property type="entry name" value="HAD-like_hydrolase_sf"/>
</dbReference>
<dbReference type="InterPro" id="IPR041492">
    <property type="entry name" value="HAD_2"/>
</dbReference>
<dbReference type="CDD" id="cd04302">
    <property type="entry name" value="HAD_5NT"/>
    <property type="match status" value="1"/>
</dbReference>
<dbReference type="Gene3D" id="3.40.50.1000">
    <property type="entry name" value="HAD superfamily/HAD-like"/>
    <property type="match status" value="1"/>
</dbReference>
<dbReference type="EMBL" id="JAAKDE010000010">
    <property type="protein sequence ID" value="MBA2132976.1"/>
    <property type="molecule type" value="Genomic_DNA"/>
</dbReference>
<keyword evidence="2" id="KW-1185">Reference proteome</keyword>
<dbReference type="GO" id="GO:0004713">
    <property type="term" value="F:protein tyrosine kinase activity"/>
    <property type="evidence" value="ECO:0007669"/>
    <property type="project" value="TreeGrafter"/>
</dbReference>
<protein>
    <submittedName>
        <fullName evidence="1">HAD family hydrolase</fullName>
    </submittedName>
</protein>
<dbReference type="AlphaFoldDB" id="A0A8J6LIS8"/>
<proteinExistence type="predicted"/>
<dbReference type="GO" id="GO:0016787">
    <property type="term" value="F:hydrolase activity"/>
    <property type="evidence" value="ECO:0007669"/>
    <property type="project" value="UniProtKB-KW"/>
</dbReference>
<organism evidence="1 2">
    <name type="scientific">Capillibacterium thermochitinicola</name>
    <dbReference type="NCBI Taxonomy" id="2699427"/>
    <lineage>
        <taxon>Bacteria</taxon>
        <taxon>Bacillati</taxon>
        <taxon>Bacillota</taxon>
        <taxon>Capillibacterium</taxon>
    </lineage>
</organism>
<dbReference type="RefSeq" id="WP_181339430.1">
    <property type="nucleotide sequence ID" value="NZ_JAAKDE010000010.1"/>
</dbReference>
<dbReference type="InterPro" id="IPR023214">
    <property type="entry name" value="HAD_sf"/>
</dbReference>
<dbReference type="InterPro" id="IPR023198">
    <property type="entry name" value="PGP-like_dom2"/>
</dbReference>
<name>A0A8J6LIS8_9FIRM</name>
<dbReference type="Gene3D" id="1.10.150.240">
    <property type="entry name" value="Putative phosphatase, domain 2"/>
    <property type="match status" value="1"/>
</dbReference>
<dbReference type="GO" id="GO:0005829">
    <property type="term" value="C:cytosol"/>
    <property type="evidence" value="ECO:0007669"/>
    <property type="project" value="TreeGrafter"/>
</dbReference>
<dbReference type="Proteomes" id="UP000657177">
    <property type="component" value="Unassembled WGS sequence"/>
</dbReference>